<dbReference type="RefSeq" id="XP_025600571.1">
    <property type="nucleotide sequence ID" value="XM_025741512.1"/>
</dbReference>
<evidence type="ECO:0000256" key="9">
    <source>
        <dbReference type="RuleBase" id="RU367038"/>
    </source>
</evidence>
<keyword evidence="8" id="KW-0472">Membrane</keyword>
<dbReference type="OrthoDB" id="75343at2759"/>
<accession>A0A316ZH82</accession>
<dbReference type="GeneID" id="37269056"/>
<proteinExistence type="inferred from homology"/>
<evidence type="ECO:0000256" key="1">
    <source>
        <dbReference type="ARBA" id="ARBA00004448"/>
    </source>
</evidence>
<protein>
    <recommendedName>
        <fullName evidence="3 9">Mitochondrial import inner membrane translocase subunit TIM22</fullName>
    </recommendedName>
</protein>
<dbReference type="GO" id="GO:0042721">
    <property type="term" value="C:TIM22 mitochondrial import inner membrane insertion complex"/>
    <property type="evidence" value="ECO:0007669"/>
    <property type="project" value="UniProtKB-UniRule"/>
</dbReference>
<dbReference type="PANTHER" id="PTHR14110">
    <property type="entry name" value="MITOCHONDRIAL IMPORT INNER MEMBRANE TRANSLOCASE SUBUNIT TIM22"/>
    <property type="match status" value="1"/>
</dbReference>
<dbReference type="STRING" id="58919.A0A316ZH82"/>
<keyword evidence="11" id="KW-1185">Reference proteome</keyword>
<keyword evidence="4" id="KW-0812">Transmembrane</keyword>
<evidence type="ECO:0000256" key="6">
    <source>
        <dbReference type="ARBA" id="ARBA00022989"/>
    </source>
</evidence>
<comment type="subcellular location">
    <subcellularLocation>
        <location evidence="1 9">Mitochondrion inner membrane</location>
        <topology evidence="1 9">Multi-pass membrane protein</topology>
    </subcellularLocation>
</comment>
<dbReference type="GO" id="GO:0045039">
    <property type="term" value="P:protein insertion into mitochondrial inner membrane"/>
    <property type="evidence" value="ECO:0007669"/>
    <property type="project" value="UniProtKB-UniRule"/>
</dbReference>
<evidence type="ECO:0000256" key="7">
    <source>
        <dbReference type="ARBA" id="ARBA00023128"/>
    </source>
</evidence>
<dbReference type="GO" id="GO:0008320">
    <property type="term" value="F:protein transmembrane transporter activity"/>
    <property type="evidence" value="ECO:0007669"/>
    <property type="project" value="UniProtKB-UniRule"/>
</dbReference>
<dbReference type="PANTHER" id="PTHR14110:SF0">
    <property type="entry name" value="MITOCHONDRIAL IMPORT INNER MEMBRANE TRANSLOCASE SUBUNIT TIM22"/>
    <property type="match status" value="1"/>
</dbReference>
<comment type="subunit">
    <text evidence="9">Component of the TIM22 complex.</text>
</comment>
<dbReference type="Pfam" id="PF02466">
    <property type="entry name" value="Tim17"/>
    <property type="match status" value="1"/>
</dbReference>
<evidence type="ECO:0000256" key="2">
    <source>
        <dbReference type="ARBA" id="ARBA00008444"/>
    </source>
</evidence>
<keyword evidence="9" id="KW-0653">Protein transport</keyword>
<evidence type="ECO:0000256" key="3">
    <source>
        <dbReference type="ARBA" id="ARBA00020722"/>
    </source>
</evidence>
<dbReference type="GO" id="GO:0030943">
    <property type="term" value="F:mitochondrion targeting sequence binding"/>
    <property type="evidence" value="ECO:0007669"/>
    <property type="project" value="TreeGrafter"/>
</dbReference>
<comment type="similarity">
    <text evidence="2 9">Belongs to the Tim17/Tim22/Tim23 family.</text>
</comment>
<keyword evidence="5 9" id="KW-0999">Mitochondrion inner membrane</keyword>
<keyword evidence="7 9" id="KW-0496">Mitochondrion</keyword>
<keyword evidence="9" id="KW-0813">Transport</keyword>
<evidence type="ECO:0000313" key="11">
    <source>
        <dbReference type="Proteomes" id="UP000245946"/>
    </source>
</evidence>
<evidence type="ECO:0000256" key="8">
    <source>
        <dbReference type="ARBA" id="ARBA00023136"/>
    </source>
</evidence>
<reference evidence="10 11" key="1">
    <citation type="journal article" date="2018" name="Mol. Biol. Evol.">
        <title>Broad Genomic Sampling Reveals a Smut Pathogenic Ancestry of the Fungal Clade Ustilaginomycotina.</title>
        <authorList>
            <person name="Kijpornyongpan T."/>
            <person name="Mondo S.J."/>
            <person name="Barry K."/>
            <person name="Sandor L."/>
            <person name="Lee J."/>
            <person name="Lipzen A."/>
            <person name="Pangilinan J."/>
            <person name="LaButti K."/>
            <person name="Hainaut M."/>
            <person name="Henrissat B."/>
            <person name="Grigoriev I.V."/>
            <person name="Spatafora J.W."/>
            <person name="Aime M.C."/>
        </authorList>
    </citation>
    <scope>NUCLEOTIDE SEQUENCE [LARGE SCALE GENOMIC DNA]</scope>
    <source>
        <strain evidence="10 11">MCA 4186</strain>
    </source>
</reference>
<comment type="function">
    <text evidence="9">Essential core component of the TIM22 complex, a complex that mediates the import and insertion of multi-pass transmembrane proteins into the mitochondrial inner membrane. In the TIM22 complex, it constitutes the voltage-activated and signal-gated channel. Forms a twin-pore translocase that uses the membrane potential as external driving force in 2 voltage-dependent steps.</text>
</comment>
<dbReference type="InterPro" id="IPR039175">
    <property type="entry name" value="TIM22"/>
</dbReference>
<dbReference type="Proteomes" id="UP000245946">
    <property type="component" value="Unassembled WGS sequence"/>
</dbReference>
<dbReference type="EMBL" id="KZ819285">
    <property type="protein sequence ID" value="PWO00293.1"/>
    <property type="molecule type" value="Genomic_DNA"/>
</dbReference>
<evidence type="ECO:0000256" key="5">
    <source>
        <dbReference type="ARBA" id="ARBA00022792"/>
    </source>
</evidence>
<keyword evidence="6" id="KW-1133">Transmembrane helix</keyword>
<sequence>MSVYKSLLAPVYLPGQEPQLEGASPEERDQAMQMAKWTKFASSAMESCPVKVVLSGTAGFALGGFFSLLSSSFAIDDPLRKSNQMAAELAARTPGAPPPPELTTSQQTKLFFKETGKGMYRSAKGFGKVGALYSGIECCIEGYRAKNDLTNPIAAGFVAGAILARTSGPKAMLFGGGAFAAFSGAIDMYFRREAADEP</sequence>
<evidence type="ECO:0000313" key="10">
    <source>
        <dbReference type="EMBL" id="PWO00293.1"/>
    </source>
</evidence>
<evidence type="ECO:0000256" key="4">
    <source>
        <dbReference type="ARBA" id="ARBA00022692"/>
    </source>
</evidence>
<dbReference type="AlphaFoldDB" id="A0A316ZH82"/>
<keyword evidence="9" id="KW-0811">Translocation</keyword>
<organism evidence="10 11">
    <name type="scientific">Tilletiopsis washingtonensis</name>
    <dbReference type="NCBI Taxonomy" id="58919"/>
    <lineage>
        <taxon>Eukaryota</taxon>
        <taxon>Fungi</taxon>
        <taxon>Dikarya</taxon>
        <taxon>Basidiomycota</taxon>
        <taxon>Ustilaginomycotina</taxon>
        <taxon>Exobasidiomycetes</taxon>
        <taxon>Entylomatales</taxon>
        <taxon>Entylomatales incertae sedis</taxon>
        <taxon>Tilletiopsis</taxon>
    </lineage>
</organism>
<name>A0A316ZH82_9BASI</name>
<gene>
    <name evidence="10" type="ORF">FA09DRAFT_327754</name>
</gene>